<dbReference type="EMBL" id="LVIE01000001">
    <property type="protein sequence ID" value="OHT25810.1"/>
    <property type="molecule type" value="Genomic_DNA"/>
</dbReference>
<name>A0A1S1HZL7_PROST</name>
<reference evidence="1 2" key="1">
    <citation type="submission" date="2016-03" db="EMBL/GenBank/DDBJ databases">
        <title>Genome sequence of Providencia stuartii strain, isolated from the salivary glands of larval Lucilia sericata.</title>
        <authorList>
            <person name="Yuan Y."/>
            <person name="Zhang Y."/>
            <person name="Fu S."/>
            <person name="Crippen T.L."/>
            <person name="Visi D."/>
            <person name="Benbow M.E."/>
            <person name="Allen M."/>
            <person name="Tomberlin J.K."/>
            <person name="Sze S.-H."/>
            <person name="Tarone A.M."/>
        </authorList>
    </citation>
    <scope>NUCLEOTIDE SEQUENCE [LARGE SCALE GENOMIC DNA]</scope>
    <source>
        <strain evidence="1 2">Crippen</strain>
    </source>
</reference>
<evidence type="ECO:0000313" key="2">
    <source>
        <dbReference type="Proteomes" id="UP000179588"/>
    </source>
</evidence>
<keyword evidence="2" id="KW-1185">Reference proteome</keyword>
<sequence length="67" mass="7467">MIITMNDIRRGGGCAWGLRAFFKRYHLDFNAFIQDGFIDAEALRGTGDALAIQIVELAELRQGDLHG</sequence>
<organism evidence="1 2">
    <name type="scientific">Providencia stuartii</name>
    <dbReference type="NCBI Taxonomy" id="588"/>
    <lineage>
        <taxon>Bacteria</taxon>
        <taxon>Pseudomonadati</taxon>
        <taxon>Pseudomonadota</taxon>
        <taxon>Gammaproteobacteria</taxon>
        <taxon>Enterobacterales</taxon>
        <taxon>Morganellaceae</taxon>
        <taxon>Providencia</taxon>
    </lineage>
</organism>
<proteinExistence type="predicted"/>
<comment type="caution">
    <text evidence="1">The sequence shown here is derived from an EMBL/GenBank/DDBJ whole genome shotgun (WGS) entry which is preliminary data.</text>
</comment>
<gene>
    <name evidence="1" type="ORF">A3Q29_00125</name>
</gene>
<dbReference type="AlphaFoldDB" id="A0A1S1HZL7"/>
<accession>A0A1S1HZL7</accession>
<dbReference type="Proteomes" id="UP000179588">
    <property type="component" value="Unassembled WGS sequence"/>
</dbReference>
<protein>
    <submittedName>
        <fullName evidence="1">Uncharacterized protein</fullName>
    </submittedName>
</protein>
<evidence type="ECO:0000313" key="1">
    <source>
        <dbReference type="EMBL" id="OHT25810.1"/>
    </source>
</evidence>